<organism evidence="1 2">
    <name type="scientific">Deinococcus psychrotolerans</name>
    <dbReference type="NCBI Taxonomy" id="2489213"/>
    <lineage>
        <taxon>Bacteria</taxon>
        <taxon>Thermotogati</taxon>
        <taxon>Deinococcota</taxon>
        <taxon>Deinococci</taxon>
        <taxon>Deinococcales</taxon>
        <taxon>Deinococcaceae</taxon>
        <taxon>Deinococcus</taxon>
    </lineage>
</organism>
<dbReference type="Proteomes" id="UP000276417">
    <property type="component" value="Chromosome 2"/>
</dbReference>
<accession>A0A3G8YGB8</accession>
<name>A0A3G8YGB8_9DEIO</name>
<dbReference type="KEGG" id="dph:EHF33_13835"/>
<evidence type="ECO:0000313" key="2">
    <source>
        <dbReference type="Proteomes" id="UP000276417"/>
    </source>
</evidence>
<protein>
    <submittedName>
        <fullName evidence="1">Uncharacterized protein</fullName>
    </submittedName>
</protein>
<reference evidence="1 2" key="1">
    <citation type="submission" date="2018-11" db="EMBL/GenBank/DDBJ databases">
        <title>Deinococcus shelandsis sp. nov., isolated from South Shetland Islands soil of Antarctica.</title>
        <authorList>
            <person name="Tian J."/>
        </authorList>
    </citation>
    <scope>NUCLEOTIDE SEQUENCE [LARGE SCALE GENOMIC DNA]</scope>
    <source>
        <strain evidence="1 2">S14-83T</strain>
    </source>
</reference>
<gene>
    <name evidence="1" type="ORF">EHF33_13835</name>
</gene>
<dbReference type="RefSeq" id="WP_124873249.1">
    <property type="nucleotide sequence ID" value="NZ_CP034184.1"/>
</dbReference>
<keyword evidence="2" id="KW-1185">Reference proteome</keyword>
<dbReference type="EMBL" id="CP034184">
    <property type="protein sequence ID" value="AZI44003.1"/>
    <property type="molecule type" value="Genomic_DNA"/>
</dbReference>
<sequence>MQTTLSDRQRGLLRATAPAMIRPSATLLERKGGGYPKRFYRQLKAEYTATHEILGGIEW</sequence>
<evidence type="ECO:0000313" key="1">
    <source>
        <dbReference type="EMBL" id="AZI44003.1"/>
    </source>
</evidence>
<dbReference type="AlphaFoldDB" id="A0A3G8YGB8"/>
<proteinExistence type="predicted"/>